<keyword evidence="4" id="KW-0547">Nucleotide-binding</keyword>
<evidence type="ECO:0000256" key="2">
    <source>
        <dbReference type="ARBA" id="ARBA00022527"/>
    </source>
</evidence>
<keyword evidence="3" id="KW-0808">Transferase</keyword>
<protein>
    <submittedName>
        <fullName evidence="7">Uncharacterized protein</fullName>
    </submittedName>
</protein>
<dbReference type="PANTHER" id="PTHR24349">
    <property type="entry name" value="SERINE/THREONINE-PROTEIN KINASE"/>
    <property type="match status" value="1"/>
</dbReference>
<evidence type="ECO:0000256" key="1">
    <source>
        <dbReference type="ARBA" id="ARBA00005354"/>
    </source>
</evidence>
<comment type="similarity">
    <text evidence="1">Belongs to the protein kinase superfamily. CAMK Ser/Thr protein kinase family. CaMK subfamily.</text>
</comment>
<proteinExistence type="inferred from homology"/>
<organism evidence="7 8">
    <name type="scientific">Quercus lobata</name>
    <name type="common">Valley oak</name>
    <dbReference type="NCBI Taxonomy" id="97700"/>
    <lineage>
        <taxon>Eukaryota</taxon>
        <taxon>Viridiplantae</taxon>
        <taxon>Streptophyta</taxon>
        <taxon>Embryophyta</taxon>
        <taxon>Tracheophyta</taxon>
        <taxon>Spermatophyta</taxon>
        <taxon>Magnoliopsida</taxon>
        <taxon>eudicotyledons</taxon>
        <taxon>Gunneridae</taxon>
        <taxon>Pentapetalae</taxon>
        <taxon>rosids</taxon>
        <taxon>fabids</taxon>
        <taxon>Fagales</taxon>
        <taxon>Fagaceae</taxon>
        <taxon>Quercus</taxon>
    </lineage>
</organism>
<dbReference type="AlphaFoldDB" id="A0A7N2LWS0"/>
<dbReference type="InterPro" id="IPR011009">
    <property type="entry name" value="Kinase-like_dom_sf"/>
</dbReference>
<dbReference type="Gramene" id="QL06p011412:mrna">
    <property type="protein sequence ID" value="QL06p011412:mrna"/>
    <property type="gene ID" value="QL06p011412"/>
</dbReference>
<dbReference type="GO" id="GO:0005524">
    <property type="term" value="F:ATP binding"/>
    <property type="evidence" value="ECO:0007669"/>
    <property type="project" value="UniProtKB-KW"/>
</dbReference>
<accession>A0A7N2LWS0</accession>
<dbReference type="EnsemblPlants" id="QL06p011412:mrna">
    <property type="protein sequence ID" value="QL06p011412:mrna"/>
    <property type="gene ID" value="QL06p011412"/>
</dbReference>
<evidence type="ECO:0000256" key="3">
    <source>
        <dbReference type="ARBA" id="ARBA00022679"/>
    </source>
</evidence>
<dbReference type="GO" id="GO:0004674">
    <property type="term" value="F:protein serine/threonine kinase activity"/>
    <property type="evidence" value="ECO:0007669"/>
    <property type="project" value="UniProtKB-KW"/>
</dbReference>
<reference evidence="7 8" key="1">
    <citation type="journal article" date="2016" name="G3 (Bethesda)">
        <title>First Draft Assembly and Annotation of the Genome of a California Endemic Oak Quercus lobata Nee (Fagaceae).</title>
        <authorList>
            <person name="Sork V.L."/>
            <person name="Fitz-Gibbon S.T."/>
            <person name="Puiu D."/>
            <person name="Crepeau M."/>
            <person name="Gugger P.F."/>
            <person name="Sherman R."/>
            <person name="Stevens K."/>
            <person name="Langley C.H."/>
            <person name="Pellegrini M."/>
            <person name="Salzberg S.L."/>
        </authorList>
    </citation>
    <scope>NUCLEOTIDE SEQUENCE [LARGE SCALE GENOMIC DNA]</scope>
    <source>
        <strain evidence="7 8">cv. SW786</strain>
    </source>
</reference>
<dbReference type="InParanoid" id="A0A7N2LWS0"/>
<name>A0A7N2LWS0_QUELO</name>
<evidence type="ECO:0000256" key="4">
    <source>
        <dbReference type="ARBA" id="ARBA00022741"/>
    </source>
</evidence>
<reference evidence="7" key="2">
    <citation type="submission" date="2021-01" db="UniProtKB">
        <authorList>
            <consortium name="EnsemblPlants"/>
        </authorList>
    </citation>
    <scope>IDENTIFICATION</scope>
</reference>
<sequence length="85" mass="10116">MKLWKTQFGEFVENEFNCRAFSISIYHKVLRNKPDFHRKPWPTISNSAKDFVKKLLVKDPWARLTTAQALCNRVVTQTEILAYWN</sequence>
<evidence type="ECO:0000313" key="8">
    <source>
        <dbReference type="Proteomes" id="UP000594261"/>
    </source>
</evidence>
<evidence type="ECO:0000256" key="6">
    <source>
        <dbReference type="ARBA" id="ARBA00022840"/>
    </source>
</evidence>
<dbReference type="Gene3D" id="1.10.510.10">
    <property type="entry name" value="Transferase(Phosphotransferase) domain 1"/>
    <property type="match status" value="1"/>
</dbReference>
<dbReference type="Proteomes" id="UP000594261">
    <property type="component" value="Chromosome 6"/>
</dbReference>
<evidence type="ECO:0000256" key="5">
    <source>
        <dbReference type="ARBA" id="ARBA00022777"/>
    </source>
</evidence>
<evidence type="ECO:0000313" key="7">
    <source>
        <dbReference type="EnsemblPlants" id="QL06p011412:mrna"/>
    </source>
</evidence>
<dbReference type="InterPro" id="IPR050205">
    <property type="entry name" value="CDPK_Ser/Thr_kinases"/>
</dbReference>
<keyword evidence="2" id="KW-0723">Serine/threonine-protein kinase</keyword>
<keyword evidence="6" id="KW-0067">ATP-binding</keyword>
<dbReference type="SUPFAM" id="SSF56112">
    <property type="entry name" value="Protein kinase-like (PK-like)"/>
    <property type="match status" value="1"/>
</dbReference>
<dbReference type="EMBL" id="LRBV02000006">
    <property type="status" value="NOT_ANNOTATED_CDS"/>
    <property type="molecule type" value="Genomic_DNA"/>
</dbReference>
<keyword evidence="5" id="KW-0418">Kinase</keyword>
<keyword evidence="8" id="KW-1185">Reference proteome</keyword>